<organism evidence="2 3">
    <name type="scientific">Rotaria magnacalcarata</name>
    <dbReference type="NCBI Taxonomy" id="392030"/>
    <lineage>
        <taxon>Eukaryota</taxon>
        <taxon>Metazoa</taxon>
        <taxon>Spiralia</taxon>
        <taxon>Gnathifera</taxon>
        <taxon>Rotifera</taxon>
        <taxon>Eurotatoria</taxon>
        <taxon>Bdelloidea</taxon>
        <taxon>Philodinida</taxon>
        <taxon>Philodinidae</taxon>
        <taxon>Rotaria</taxon>
    </lineage>
</organism>
<dbReference type="InterPro" id="IPR046700">
    <property type="entry name" value="DUF6570"/>
</dbReference>
<dbReference type="AlphaFoldDB" id="A0A816SMB5"/>
<name>A0A816SMB5_9BILA</name>
<dbReference type="EMBL" id="CAJNRE010009797">
    <property type="protein sequence ID" value="CAF2085521.1"/>
    <property type="molecule type" value="Genomic_DNA"/>
</dbReference>
<reference evidence="2" key="1">
    <citation type="submission" date="2021-02" db="EMBL/GenBank/DDBJ databases">
        <authorList>
            <person name="Nowell W R."/>
        </authorList>
    </citation>
    <scope>NUCLEOTIDE SEQUENCE</scope>
</reference>
<comment type="caution">
    <text evidence="2">The sequence shown here is derived from an EMBL/GenBank/DDBJ whole genome shotgun (WGS) entry which is preliminary data.</text>
</comment>
<evidence type="ECO:0000313" key="3">
    <source>
        <dbReference type="Proteomes" id="UP000663824"/>
    </source>
</evidence>
<protein>
    <recommendedName>
        <fullName evidence="1">DUF6570 domain-containing protein</fullName>
    </recommendedName>
</protein>
<feature type="domain" description="DUF6570" evidence="1">
    <location>
        <begin position="172"/>
        <end position="305"/>
    </location>
</feature>
<dbReference type="Proteomes" id="UP000663824">
    <property type="component" value="Unassembled WGS sequence"/>
</dbReference>
<evidence type="ECO:0000313" key="2">
    <source>
        <dbReference type="EMBL" id="CAF2085521.1"/>
    </source>
</evidence>
<proteinExistence type="predicted"/>
<gene>
    <name evidence="2" type="ORF">MBJ925_LOCUS19449</name>
</gene>
<evidence type="ECO:0000259" key="1">
    <source>
        <dbReference type="Pfam" id="PF20209"/>
    </source>
</evidence>
<sequence length="999" mass="115386">MNTILTKDRLETREERIKHLQLNNDYESMTSLKRYRSESEDEKISIKLHKRNHDHSRFKEALSNNITDRTVCMICACFNYKIESPEVNIGKISNQHLLHPINEMSSCVIRLNIDIDSNTECVKMSEHVRNSLIQAKDSSVIINKMLLYGKTINLETGSGIICKKCYKYLISNKIPPFALNNSIWVGDVPQELQELTLSEQKLIALYRHSSCVIKLCSITRDPSLAHTALKGNVITFPQNVSEITKSLPLSSDELSQFIKIIFVGKSLPKKDQLRSILTVRREIIRKALIWLCKNNIFYKCIHIDHFLIDTLPINDIPDCLWNTLSLVDESKSQNVERSGYVTNYIDFNDLPENEIISLNTSALIDTDGGATSSIDIRQHLIRRINATNEVVASDDDNIYFLPHGRYPVNEYFNTGFLPGLYPTLFPYGMGGVENQYQQVRVTYAKHLRYFLSYHAYRFEMNTAFIFITFNILQRRTACAKVRILVSRPYFTSQSGEINQLTSAEIKLALNQIESSSYDYQSNPRLATLIKQLKTVSGSVMRSNQSRSNYRVELHSQIFFSVGYDLNRHESHADGGVLGKIYAYYGTVEESGRGALHLHILLWLADNKHPYELRTSIKNEVASYLMGWPDHYTSHTFVNIYLIGIERYLEPSLSKLKEQINYTSSSSSVINNISLDTLQSVNKIDEVEDDQLESFELETGIDHQHLVLCNKRIDYELRPNDLSHICLYEFYSNYRKAKLTSSDKILFKSDSTSTSLTRRGRRPNDQWLFQQEHPQYSSHLLIRRSYRVVHVLLGPSIPRYEREDTKERYASAILTLFYPWRSVLDICDIHQLWSDALKIRESTFTAMSDKIITNIQLLHDCKRDRDQDLFQLVNQSLPSQTIKSSSPYNDANADDAEEILTLLDETTNLRPNLLNHDSIESIGVHERMIDEYLKLTLANIIRSERFFHINNNTAFSDSILNNSIIPSTNVNQKNVLVFEASRQDIEQIRIWQHNLKIQKT</sequence>
<accession>A0A816SMB5</accession>
<dbReference type="Pfam" id="PF20209">
    <property type="entry name" value="DUF6570"/>
    <property type="match status" value="1"/>
</dbReference>